<evidence type="ECO:0000259" key="7">
    <source>
        <dbReference type="PROSITE" id="PS01033"/>
    </source>
</evidence>
<dbReference type="InterPro" id="IPR000971">
    <property type="entry name" value="Globin"/>
</dbReference>
<dbReference type="PRINTS" id="PR00188">
    <property type="entry name" value="PLANTGLOBIN"/>
</dbReference>
<dbReference type="GO" id="GO:0005344">
    <property type="term" value="F:oxygen carrier activity"/>
    <property type="evidence" value="ECO:0007669"/>
    <property type="project" value="UniProtKB-KW"/>
</dbReference>
<dbReference type="PANTHER" id="PTHR46458">
    <property type="entry name" value="BLR2807 PROTEIN"/>
    <property type="match status" value="1"/>
</dbReference>
<dbReference type="InterPro" id="IPR009050">
    <property type="entry name" value="Globin-like_sf"/>
</dbReference>
<dbReference type="Pfam" id="PF00042">
    <property type="entry name" value="Globin"/>
    <property type="match status" value="1"/>
</dbReference>
<proteinExistence type="inferred from homology"/>
<evidence type="ECO:0000256" key="3">
    <source>
        <dbReference type="ARBA" id="ARBA00022621"/>
    </source>
</evidence>
<dbReference type="GO" id="GO:0046872">
    <property type="term" value="F:metal ion binding"/>
    <property type="evidence" value="ECO:0007669"/>
    <property type="project" value="UniProtKB-KW"/>
</dbReference>
<keyword evidence="4" id="KW-0479">Metal-binding</keyword>
<dbReference type="SUPFAM" id="SSF46458">
    <property type="entry name" value="Globin-like"/>
    <property type="match status" value="1"/>
</dbReference>
<dbReference type="InterPro" id="IPR012292">
    <property type="entry name" value="Globin/Proto"/>
</dbReference>
<reference evidence="8 9" key="1">
    <citation type="submission" date="2024-04" db="EMBL/GenBank/DDBJ databases">
        <authorList>
            <person name="Rising A."/>
            <person name="Reimegard J."/>
            <person name="Sonavane S."/>
            <person name="Akerstrom W."/>
            <person name="Nylinder S."/>
            <person name="Hedman E."/>
            <person name="Kallberg Y."/>
        </authorList>
    </citation>
    <scope>NUCLEOTIDE SEQUENCE [LARGE SCALE GENOMIC DNA]</scope>
</reference>
<keyword evidence="2 6" id="KW-0349">Heme</keyword>
<dbReference type="CDD" id="cd12137">
    <property type="entry name" value="GbX"/>
    <property type="match status" value="1"/>
</dbReference>
<evidence type="ECO:0000256" key="6">
    <source>
        <dbReference type="RuleBase" id="RU000356"/>
    </source>
</evidence>
<dbReference type="PANTHER" id="PTHR46458:SF1">
    <property type="entry name" value="GEO09476P1"/>
    <property type="match status" value="1"/>
</dbReference>
<dbReference type="Proteomes" id="UP001497382">
    <property type="component" value="Unassembled WGS sequence"/>
</dbReference>
<keyword evidence="3 6" id="KW-0561">Oxygen transport</keyword>
<dbReference type="PROSITE" id="PS01033">
    <property type="entry name" value="GLOBIN"/>
    <property type="match status" value="1"/>
</dbReference>
<dbReference type="AlphaFoldDB" id="A0AAV2ACS4"/>
<protein>
    <recommendedName>
        <fullName evidence="7">Globin domain-containing protein</fullName>
    </recommendedName>
</protein>
<dbReference type="InterPro" id="IPR050532">
    <property type="entry name" value="Globin-like_OT"/>
</dbReference>
<accession>A0AAV2ACS4</accession>
<gene>
    <name evidence="8" type="ORF">LARSCL_LOCUS11730</name>
</gene>
<keyword evidence="9" id="KW-1185">Reference proteome</keyword>
<evidence type="ECO:0000313" key="8">
    <source>
        <dbReference type="EMBL" id="CAL1281720.1"/>
    </source>
</evidence>
<comment type="similarity">
    <text evidence="6">Belongs to the globin family.</text>
</comment>
<feature type="domain" description="Globin" evidence="7">
    <location>
        <begin position="40"/>
        <end position="187"/>
    </location>
</feature>
<organism evidence="8 9">
    <name type="scientific">Larinioides sclopetarius</name>
    <dbReference type="NCBI Taxonomy" id="280406"/>
    <lineage>
        <taxon>Eukaryota</taxon>
        <taxon>Metazoa</taxon>
        <taxon>Ecdysozoa</taxon>
        <taxon>Arthropoda</taxon>
        <taxon>Chelicerata</taxon>
        <taxon>Arachnida</taxon>
        <taxon>Araneae</taxon>
        <taxon>Araneomorphae</taxon>
        <taxon>Entelegynae</taxon>
        <taxon>Araneoidea</taxon>
        <taxon>Araneidae</taxon>
        <taxon>Larinioides</taxon>
    </lineage>
</organism>
<evidence type="ECO:0000256" key="4">
    <source>
        <dbReference type="ARBA" id="ARBA00022723"/>
    </source>
</evidence>
<comment type="caution">
    <text evidence="8">The sequence shown here is derived from an EMBL/GenBank/DDBJ whole genome shotgun (WGS) entry which is preliminary data.</text>
</comment>
<dbReference type="Gene3D" id="1.10.490.10">
    <property type="entry name" value="Globins"/>
    <property type="match status" value="1"/>
</dbReference>
<dbReference type="GO" id="GO:0019825">
    <property type="term" value="F:oxygen binding"/>
    <property type="evidence" value="ECO:0007669"/>
    <property type="project" value="InterPro"/>
</dbReference>
<evidence type="ECO:0000256" key="2">
    <source>
        <dbReference type="ARBA" id="ARBA00022617"/>
    </source>
</evidence>
<name>A0AAV2ACS4_9ARAC</name>
<keyword evidence="5" id="KW-0408">Iron</keyword>
<keyword evidence="1 6" id="KW-0813">Transport</keyword>
<evidence type="ECO:0000256" key="1">
    <source>
        <dbReference type="ARBA" id="ARBA00022448"/>
    </source>
</evidence>
<dbReference type="GO" id="GO:0020037">
    <property type="term" value="F:heme binding"/>
    <property type="evidence" value="ECO:0007669"/>
    <property type="project" value="InterPro"/>
</dbReference>
<evidence type="ECO:0000256" key="5">
    <source>
        <dbReference type="ARBA" id="ARBA00023004"/>
    </source>
</evidence>
<sequence length="201" mass="22910">MGCQHAKSANGDCPGSCDGVIEQSNQVMNSHVMEPIETIEVTQKQKELILGIWKELVDNISNVGVITFMNLFETHPDVQDVFMPFKGLSQEELRHSKELRAHGLRVMGFVQKVVARLDEPEKSEQLLKELGRNHVMYGAKIDYVDLIGPQFVYAVKPSLKEHWNDEVEDAWIQLFKYMANIMKKAMLETTSCQEKNSNNKS</sequence>
<evidence type="ECO:0000313" key="9">
    <source>
        <dbReference type="Proteomes" id="UP001497382"/>
    </source>
</evidence>
<dbReference type="EMBL" id="CAXIEN010000148">
    <property type="protein sequence ID" value="CAL1281720.1"/>
    <property type="molecule type" value="Genomic_DNA"/>
</dbReference>